<protein>
    <recommendedName>
        <fullName evidence="3">F-box domain-containing protein</fullName>
    </recommendedName>
</protein>
<reference evidence="1" key="2">
    <citation type="submission" date="2020-10" db="EMBL/GenBank/DDBJ databases">
        <authorList>
            <person name="Peck L.D."/>
            <person name="Nowell R.W."/>
            <person name="Flood J."/>
            <person name="Ryan M.J."/>
            <person name="Barraclough T.G."/>
        </authorList>
    </citation>
    <scope>NUCLEOTIDE SEQUENCE</scope>
    <source>
        <strain evidence="1">IMI 127659i</strain>
    </source>
</reference>
<dbReference type="AlphaFoldDB" id="A0A9P7HT67"/>
<organism evidence="1 2">
    <name type="scientific">Fusarium xylarioides</name>
    <dbReference type="NCBI Taxonomy" id="221167"/>
    <lineage>
        <taxon>Eukaryota</taxon>
        <taxon>Fungi</taxon>
        <taxon>Dikarya</taxon>
        <taxon>Ascomycota</taxon>
        <taxon>Pezizomycotina</taxon>
        <taxon>Sordariomycetes</taxon>
        <taxon>Hypocreomycetidae</taxon>
        <taxon>Hypocreales</taxon>
        <taxon>Nectriaceae</taxon>
        <taxon>Fusarium</taxon>
        <taxon>Fusarium fujikuroi species complex</taxon>
    </lineage>
</organism>
<comment type="caution">
    <text evidence="1">The sequence shown here is derived from an EMBL/GenBank/DDBJ whole genome shotgun (WGS) entry which is preliminary data.</text>
</comment>
<evidence type="ECO:0000313" key="1">
    <source>
        <dbReference type="EMBL" id="KAG5766040.1"/>
    </source>
</evidence>
<evidence type="ECO:0000313" key="2">
    <source>
        <dbReference type="Proteomes" id="UP000750502"/>
    </source>
</evidence>
<reference evidence="1" key="1">
    <citation type="journal article" date="2020" name="bioRxiv">
        <title>Historical genomics reveals the evolutionary mechanisms behind multiple outbreaks of the host-specific coffee wilt pathogen Fusarium xylarioides.</title>
        <authorList>
            <person name="Peck D."/>
            <person name="Nowell R.W."/>
            <person name="Flood J."/>
            <person name="Ryan M.J."/>
            <person name="Barraclough T.G."/>
        </authorList>
    </citation>
    <scope>NUCLEOTIDE SEQUENCE</scope>
    <source>
        <strain evidence="1">IMI 127659i</strain>
    </source>
</reference>
<dbReference type="OrthoDB" id="5083312at2759"/>
<evidence type="ECO:0008006" key="3">
    <source>
        <dbReference type="Google" id="ProtNLM"/>
    </source>
</evidence>
<sequence length="360" mass="41932">MMSEQRDPTPQGFDPFGRLPIEMNVKIMLLLCIDELLSLTRASPTVWQHFRADHAIILRSHLPRIYNHYGHPAAIPLLILAIQLRKLRAKLRGKPRAEIENKLDPILTSVLSEDCMEMPPQWESHLPILAATKGLILELCNTFKMRLTYSWDRGLSLTELPPYHTWVFVESFLRYECFCNISYASEGFLFQNMFDFKHIFLKPFLVKTSFSPSELRAWGQTEQMVKPCDMMFNEWCQWSQSPMNNFEFEAPEFYLRQFRLVLQRVRELLLSKSPRSAKSGKRLLNILLIRRDGYRHFLYHLSLQGNTLLTHLASLKRPGELESCIVAEHTSFLASQPGPDSTYPSDLEDIEFMNTGWECA</sequence>
<accession>A0A9P7HT67</accession>
<keyword evidence="2" id="KW-1185">Reference proteome</keyword>
<proteinExistence type="predicted"/>
<dbReference type="EMBL" id="JADFTT010000174">
    <property type="protein sequence ID" value="KAG5766040.1"/>
    <property type="molecule type" value="Genomic_DNA"/>
</dbReference>
<dbReference type="Proteomes" id="UP000750502">
    <property type="component" value="Unassembled WGS sequence"/>
</dbReference>
<name>A0A9P7HT67_9HYPO</name>
<gene>
    <name evidence="1" type="ORF">H9Q72_005884</name>
</gene>